<accession>A0A9P6NF10</accession>
<evidence type="ECO:0000313" key="2">
    <source>
        <dbReference type="Proteomes" id="UP000886653"/>
    </source>
</evidence>
<gene>
    <name evidence="1" type="ORF">CROQUDRAFT_96863</name>
</gene>
<organism evidence="1 2">
    <name type="scientific">Cronartium quercuum f. sp. fusiforme G11</name>
    <dbReference type="NCBI Taxonomy" id="708437"/>
    <lineage>
        <taxon>Eukaryota</taxon>
        <taxon>Fungi</taxon>
        <taxon>Dikarya</taxon>
        <taxon>Basidiomycota</taxon>
        <taxon>Pucciniomycotina</taxon>
        <taxon>Pucciniomycetes</taxon>
        <taxon>Pucciniales</taxon>
        <taxon>Coleosporiaceae</taxon>
        <taxon>Cronartium</taxon>
    </lineage>
</organism>
<keyword evidence="2" id="KW-1185">Reference proteome</keyword>
<evidence type="ECO:0000313" key="1">
    <source>
        <dbReference type="EMBL" id="KAG0143012.1"/>
    </source>
</evidence>
<sequence>MNALESPSLLFFGYQAVDPSSGTYTYGTVIAFRPTLLIVEVEVDTEFEEGRLKKNVYTQSILNSMYRFQKLMKFANSCSSHEYTSLLYVYLCHLQINPAPLHRKHSNQRKPAQTLVQGSLPPLSMPHGQYCIPNQIISSQSSLAWKLTMSALTNPPIEVPLLEFE</sequence>
<dbReference type="EMBL" id="MU167331">
    <property type="protein sequence ID" value="KAG0143012.1"/>
    <property type="molecule type" value="Genomic_DNA"/>
</dbReference>
<name>A0A9P6NF10_9BASI</name>
<dbReference type="Proteomes" id="UP000886653">
    <property type="component" value="Unassembled WGS sequence"/>
</dbReference>
<dbReference type="AlphaFoldDB" id="A0A9P6NF10"/>
<reference evidence="1" key="1">
    <citation type="submission" date="2013-11" db="EMBL/GenBank/DDBJ databases">
        <title>Genome sequence of the fusiform rust pathogen reveals effectors for host alternation and coevolution with pine.</title>
        <authorList>
            <consortium name="DOE Joint Genome Institute"/>
            <person name="Smith K."/>
            <person name="Pendleton A."/>
            <person name="Kubisiak T."/>
            <person name="Anderson C."/>
            <person name="Salamov A."/>
            <person name="Aerts A."/>
            <person name="Riley R."/>
            <person name="Clum A."/>
            <person name="Lindquist E."/>
            <person name="Ence D."/>
            <person name="Campbell M."/>
            <person name="Kronenberg Z."/>
            <person name="Feau N."/>
            <person name="Dhillon B."/>
            <person name="Hamelin R."/>
            <person name="Burleigh J."/>
            <person name="Smith J."/>
            <person name="Yandell M."/>
            <person name="Nelson C."/>
            <person name="Grigoriev I."/>
            <person name="Davis J."/>
        </authorList>
    </citation>
    <scope>NUCLEOTIDE SEQUENCE</scope>
    <source>
        <strain evidence="1">G11</strain>
    </source>
</reference>
<comment type="caution">
    <text evidence="1">The sequence shown here is derived from an EMBL/GenBank/DDBJ whole genome shotgun (WGS) entry which is preliminary data.</text>
</comment>
<protein>
    <submittedName>
        <fullName evidence="1">Uncharacterized protein</fullName>
    </submittedName>
</protein>
<proteinExistence type="predicted"/>